<evidence type="ECO:0000313" key="1">
    <source>
        <dbReference type="EMBL" id="CAK9149769.1"/>
    </source>
</evidence>
<dbReference type="EMBL" id="CAUOFW020001936">
    <property type="protein sequence ID" value="CAK9149769.1"/>
    <property type="molecule type" value="Genomic_DNA"/>
</dbReference>
<proteinExistence type="predicted"/>
<feature type="non-terminal residue" evidence="1">
    <location>
        <position position="1"/>
    </location>
</feature>
<dbReference type="Proteomes" id="UP001642360">
    <property type="component" value="Unassembled WGS sequence"/>
</dbReference>
<protein>
    <submittedName>
        <fullName evidence="1">Uncharacterized protein</fullName>
    </submittedName>
</protein>
<gene>
    <name evidence="1" type="ORF">ILEXP_LOCUS17838</name>
</gene>
<name>A0ABC8S3H6_9AQUA</name>
<reference evidence="1 2" key="1">
    <citation type="submission" date="2024-02" db="EMBL/GenBank/DDBJ databases">
        <authorList>
            <person name="Vignale AGUSTIN F."/>
            <person name="Sosa J E."/>
            <person name="Modenutti C."/>
        </authorList>
    </citation>
    <scope>NUCLEOTIDE SEQUENCE [LARGE SCALE GENOMIC DNA]</scope>
</reference>
<sequence length="78" mass="8488">LRAQHPLCTTVRIMAPTSAPKGSAACAYHPALLHRNKQGHLVSMAPRYLVGSPRQRRPLGLSGLRHPASLFCQRLPLG</sequence>
<organism evidence="1 2">
    <name type="scientific">Ilex paraguariensis</name>
    <name type="common">yerba mate</name>
    <dbReference type="NCBI Taxonomy" id="185542"/>
    <lineage>
        <taxon>Eukaryota</taxon>
        <taxon>Viridiplantae</taxon>
        <taxon>Streptophyta</taxon>
        <taxon>Embryophyta</taxon>
        <taxon>Tracheophyta</taxon>
        <taxon>Spermatophyta</taxon>
        <taxon>Magnoliopsida</taxon>
        <taxon>eudicotyledons</taxon>
        <taxon>Gunneridae</taxon>
        <taxon>Pentapetalae</taxon>
        <taxon>asterids</taxon>
        <taxon>campanulids</taxon>
        <taxon>Aquifoliales</taxon>
        <taxon>Aquifoliaceae</taxon>
        <taxon>Ilex</taxon>
    </lineage>
</organism>
<comment type="caution">
    <text evidence="1">The sequence shown here is derived from an EMBL/GenBank/DDBJ whole genome shotgun (WGS) entry which is preliminary data.</text>
</comment>
<evidence type="ECO:0000313" key="2">
    <source>
        <dbReference type="Proteomes" id="UP001642360"/>
    </source>
</evidence>
<accession>A0ABC8S3H6</accession>
<keyword evidence="2" id="KW-1185">Reference proteome</keyword>
<dbReference type="AlphaFoldDB" id="A0ABC8S3H6"/>